<sequence length="509" mass="58345">MGSFIVQLIPYPPGFMTPEEEVGISDIEASEKEFLEERALEERALSISNEIEAKAKRLDGTIAELERKIKQPPKSNPKAKDSTGTSSLEHGGRKDRFSPHLVSNPDPPTAFPHWISKIFNNIRKKTSLIIASTKYLLELREDKLATSMVKDQILSLVSTYEKLINKVEYSIAQTLEAGYRFPIEHSDRDDESGSTTPSDDGSSLAEIFSGMSLGFRCDEKKAPQDLSKMIESQTSYLSGLRFIVDIFGKQPPNITIHKIKKYAYLDTPWGKRYRAEYALTEVGLDLKETTYKVKTSYGTHSQTGGLLRVGRFRNDTITVSGSAHEEILGSDDRYQDKPSIVERTEYDEPHHGKPEVRRPCYSHWDLQKWGKELSQYLGIEYEKSLLEQEHYHVEKKQLVNFLVEHRLWYPAEKGALPKVNNTKRDVLRFYLTQQPCKPCQVFMERVAKEFGLCIGWHNHTSDYNDISMTYAVNFYGLLVHFTWSPPVTPNKIQVKDGLIRRVELDQRVL</sequence>
<evidence type="ECO:0000313" key="2">
    <source>
        <dbReference type="EMBL" id="KAK6345204.1"/>
    </source>
</evidence>
<evidence type="ECO:0000256" key="1">
    <source>
        <dbReference type="SAM" id="MobiDB-lite"/>
    </source>
</evidence>
<accession>A0AAN8RI96</accession>
<organism evidence="2 3">
    <name type="scientific">Orbilia javanica</name>
    <dbReference type="NCBI Taxonomy" id="47235"/>
    <lineage>
        <taxon>Eukaryota</taxon>
        <taxon>Fungi</taxon>
        <taxon>Dikarya</taxon>
        <taxon>Ascomycota</taxon>
        <taxon>Pezizomycotina</taxon>
        <taxon>Orbiliomycetes</taxon>
        <taxon>Orbiliales</taxon>
        <taxon>Orbiliaceae</taxon>
        <taxon>Orbilia</taxon>
    </lineage>
</organism>
<dbReference type="EMBL" id="JAVHNR010000004">
    <property type="protein sequence ID" value="KAK6345204.1"/>
    <property type="molecule type" value="Genomic_DNA"/>
</dbReference>
<feature type="region of interest" description="Disordered" evidence="1">
    <location>
        <begin position="184"/>
        <end position="203"/>
    </location>
</feature>
<proteinExistence type="predicted"/>
<evidence type="ECO:0000313" key="3">
    <source>
        <dbReference type="Proteomes" id="UP001313282"/>
    </source>
</evidence>
<protein>
    <submittedName>
        <fullName evidence="2">Uncharacterized protein</fullName>
    </submittedName>
</protein>
<gene>
    <name evidence="2" type="ORF">TWF718_007131</name>
</gene>
<feature type="region of interest" description="Disordered" evidence="1">
    <location>
        <begin position="66"/>
        <end position="105"/>
    </location>
</feature>
<comment type="caution">
    <text evidence="2">The sequence shown here is derived from an EMBL/GenBank/DDBJ whole genome shotgun (WGS) entry which is preliminary data.</text>
</comment>
<reference evidence="2 3" key="1">
    <citation type="submission" date="2019-10" db="EMBL/GenBank/DDBJ databases">
        <authorList>
            <person name="Palmer J.M."/>
        </authorList>
    </citation>
    <scope>NUCLEOTIDE SEQUENCE [LARGE SCALE GENOMIC DNA]</scope>
    <source>
        <strain evidence="2 3">TWF718</strain>
    </source>
</reference>
<keyword evidence="3" id="KW-1185">Reference proteome</keyword>
<dbReference type="AlphaFoldDB" id="A0AAN8RI96"/>
<dbReference type="Proteomes" id="UP001313282">
    <property type="component" value="Unassembled WGS sequence"/>
</dbReference>
<name>A0AAN8RI96_9PEZI</name>
<feature type="compositionally biased region" description="Low complexity" evidence="1">
    <location>
        <begin position="193"/>
        <end position="203"/>
    </location>
</feature>